<accession>A0A7D0PAV3</accession>
<dbReference type="PANTHER" id="PTHR21137">
    <property type="entry name" value="ODORANT RECEPTOR"/>
    <property type="match status" value="1"/>
</dbReference>
<keyword evidence="2 9" id="KW-0716">Sensory transduction</keyword>
<reference evidence="10" key="1">
    <citation type="submission" date="2019-07" db="EMBL/GenBank/DDBJ databases">
        <title>Identification and Expression Pattern of Chemosensory Genes from the Transcriptome of the Propsilocerus akamusi.</title>
        <authorList>
            <person name="Yan C."/>
            <person name="Pan L."/>
        </authorList>
    </citation>
    <scope>NUCLEOTIDE SEQUENCE</scope>
</reference>
<comment type="similarity">
    <text evidence="9">Belongs to the insect chemoreceptor superfamily. Heteromeric odorant receptor channel (TC 1.A.69) family.</text>
</comment>
<dbReference type="AlphaFoldDB" id="A0A7D0PAV3"/>
<evidence type="ECO:0000313" key="10">
    <source>
        <dbReference type="EMBL" id="QGW50621.1"/>
    </source>
</evidence>
<proteinExistence type="evidence at transcript level"/>
<comment type="caution">
    <text evidence="9">Lacks conserved residue(s) required for the propagation of feature annotation.</text>
</comment>
<evidence type="ECO:0000256" key="6">
    <source>
        <dbReference type="ARBA" id="ARBA00023136"/>
    </source>
</evidence>
<dbReference type="GO" id="GO:0005549">
    <property type="term" value="F:odorant binding"/>
    <property type="evidence" value="ECO:0007669"/>
    <property type="project" value="InterPro"/>
</dbReference>
<keyword evidence="4 9" id="KW-0552">Olfaction</keyword>
<feature type="transmembrane region" description="Helical" evidence="9">
    <location>
        <begin position="322"/>
        <end position="344"/>
    </location>
</feature>
<evidence type="ECO:0000256" key="2">
    <source>
        <dbReference type="ARBA" id="ARBA00022606"/>
    </source>
</evidence>
<dbReference type="GO" id="GO:0007165">
    <property type="term" value="P:signal transduction"/>
    <property type="evidence" value="ECO:0007669"/>
    <property type="project" value="UniProtKB-KW"/>
</dbReference>
<dbReference type="Pfam" id="PF02949">
    <property type="entry name" value="7tm_6"/>
    <property type="match status" value="1"/>
</dbReference>
<keyword evidence="5 9" id="KW-1133">Transmembrane helix</keyword>
<evidence type="ECO:0000256" key="7">
    <source>
        <dbReference type="ARBA" id="ARBA00023170"/>
    </source>
</evidence>
<evidence type="ECO:0000256" key="9">
    <source>
        <dbReference type="RuleBase" id="RU351113"/>
    </source>
</evidence>
<keyword evidence="6 9" id="KW-0472">Membrane</keyword>
<dbReference type="GO" id="GO:0005886">
    <property type="term" value="C:plasma membrane"/>
    <property type="evidence" value="ECO:0007669"/>
    <property type="project" value="UniProtKB-SubCell"/>
</dbReference>
<evidence type="ECO:0000256" key="5">
    <source>
        <dbReference type="ARBA" id="ARBA00022989"/>
    </source>
</evidence>
<dbReference type="GO" id="GO:0004984">
    <property type="term" value="F:olfactory receptor activity"/>
    <property type="evidence" value="ECO:0007669"/>
    <property type="project" value="InterPro"/>
</dbReference>
<evidence type="ECO:0000256" key="8">
    <source>
        <dbReference type="ARBA" id="ARBA00023224"/>
    </source>
</evidence>
<feature type="transmembrane region" description="Helical" evidence="9">
    <location>
        <begin position="200"/>
        <end position="230"/>
    </location>
</feature>
<keyword evidence="8 9" id="KW-0807">Transducer</keyword>
<dbReference type="PANTHER" id="PTHR21137:SF26">
    <property type="entry name" value="ODORANT RECEPTOR 10A-RELATED"/>
    <property type="match status" value="1"/>
</dbReference>
<feature type="transmembrane region" description="Helical" evidence="9">
    <location>
        <begin position="85"/>
        <end position="106"/>
    </location>
</feature>
<evidence type="ECO:0000256" key="1">
    <source>
        <dbReference type="ARBA" id="ARBA00004141"/>
    </source>
</evidence>
<protein>
    <recommendedName>
        <fullName evidence="9">Odorant receptor</fullName>
    </recommendedName>
</protein>
<feature type="transmembrane region" description="Helical" evidence="9">
    <location>
        <begin position="292"/>
        <end position="316"/>
    </location>
</feature>
<feature type="transmembrane region" description="Helical" evidence="9">
    <location>
        <begin position="141"/>
        <end position="167"/>
    </location>
</feature>
<evidence type="ECO:0000256" key="4">
    <source>
        <dbReference type="ARBA" id="ARBA00022725"/>
    </source>
</evidence>
<comment type="subcellular location">
    <subcellularLocation>
        <location evidence="9">Cell membrane</location>
        <topology evidence="9">Multi-pass membrane protein</topology>
    </subcellularLocation>
    <subcellularLocation>
        <location evidence="1">Membrane</location>
        <topology evidence="1">Multi-pass membrane protein</topology>
    </subcellularLocation>
</comment>
<evidence type="ECO:0000256" key="3">
    <source>
        <dbReference type="ARBA" id="ARBA00022692"/>
    </source>
</evidence>
<dbReference type="InterPro" id="IPR004117">
    <property type="entry name" value="7tm6_olfct_rcpt"/>
</dbReference>
<dbReference type="EMBL" id="MN132948">
    <property type="protein sequence ID" value="QGW50621.1"/>
    <property type="molecule type" value="mRNA"/>
</dbReference>
<organism evidence="10">
    <name type="scientific">Propsilocerus akamusi</name>
    <dbReference type="NCBI Taxonomy" id="903466"/>
    <lineage>
        <taxon>Eukaryota</taxon>
        <taxon>Metazoa</taxon>
        <taxon>Ecdysozoa</taxon>
        <taxon>Arthropoda</taxon>
        <taxon>Hexapoda</taxon>
        <taxon>Insecta</taxon>
        <taxon>Pterygota</taxon>
        <taxon>Neoptera</taxon>
        <taxon>Endopterygota</taxon>
        <taxon>Diptera</taxon>
        <taxon>Nematocera</taxon>
        <taxon>Chironomoidea</taxon>
        <taxon>Chironomidae</taxon>
        <taxon>Propsilocerus</taxon>
    </lineage>
</organism>
<name>A0A7D0PAV3_9DIPT</name>
<keyword evidence="3 9" id="KW-0812">Transmembrane</keyword>
<keyword evidence="7 9" id="KW-0675">Receptor</keyword>
<sequence>MAAGSLEVSRFVTNKIEKFLKTDIYGEEKYFFKLQRFGFGFIGFWFLNFTNWQIGFTMFNSLEILFYAIFQINFCVKNFNNLVEFLSGITPLVTQVITAFKILIVLSRREAFKSILTSLHESFVNDVDEKSRAINARASKISYLISLVSIASAYLTGLFFVLLPIMIDIYRYSQGLVRLFGLPFKSVFPFDITYSPVYEIIFALAGWSSWITSVGVSGISALFIGICLHISGQFDIVGLRLAALMMDQNDAEKSFSHEQNDELNRKLNAIVKLHNDKIDLCKLTSRTFVPIAILHFISSSIVICVCCLMLFLFYLMVGLSDAFIYTFGGTLLMEASTAIKHAAYDFQWYKCDMRNQKIILMIMMRAHKRTAIDIPFFDASLETFVRIIQTAGSYATLLNTFL</sequence>